<dbReference type="OrthoDB" id="9802649at2"/>
<dbReference type="Gene3D" id="3.90.550.10">
    <property type="entry name" value="Spore Coat Polysaccharide Biosynthesis Protein SpsA, Chain A"/>
    <property type="match status" value="1"/>
</dbReference>
<dbReference type="EMBL" id="SEWY01000002">
    <property type="protein sequence ID" value="TBH74276.1"/>
    <property type="molecule type" value="Genomic_DNA"/>
</dbReference>
<dbReference type="Pfam" id="PF00535">
    <property type="entry name" value="Glycos_transf_2"/>
    <property type="match status" value="1"/>
</dbReference>
<evidence type="ECO:0000313" key="2">
    <source>
        <dbReference type="EMBL" id="TBH74276.1"/>
    </source>
</evidence>
<dbReference type="RefSeq" id="WP_130922783.1">
    <property type="nucleotide sequence ID" value="NZ_JAANOM010000001.1"/>
</dbReference>
<sequence>MSPLISIVMATYNGEKYLREQVDSLLAQSYPSLEFVFVDDASSDSSLVILRKYALTDSRIHIVANTVNQGLLSTFETGIRAAKGEMMALADQDDVWMLDKISLLAGAIGSHSMIYADSALTNAAGTVTGKFSDRNHLCDYPTALHYVFGTKAMGHAMLFKREIIDIALPFPDYVGHDYILGFAAAALNGVSYFPTTLVNYRQHSSNTMGADLSKGKKNYNTREERNARIVKRLNLLADRCPAGDEREILQALAQDFASGGIVARIRRFFTVASHHRAMLAYKGKSALGSFSYSFKLLFSIF</sequence>
<proteinExistence type="predicted"/>
<gene>
    <name evidence="2" type="ORF">EWU20_03835</name>
</gene>
<name>A0A4Q9BE98_9BACT</name>
<dbReference type="PANTHER" id="PTHR22916">
    <property type="entry name" value="GLYCOSYLTRANSFERASE"/>
    <property type="match status" value="1"/>
</dbReference>
<dbReference type="InterPro" id="IPR001173">
    <property type="entry name" value="Glyco_trans_2-like"/>
</dbReference>
<keyword evidence="3" id="KW-1185">Reference proteome</keyword>
<reference evidence="2 3" key="1">
    <citation type="submission" date="2019-02" db="EMBL/GenBank/DDBJ databases">
        <title>Genome of a new Bacteroidetes strain.</title>
        <authorList>
            <person name="Pitt A."/>
        </authorList>
    </citation>
    <scope>NUCLEOTIDE SEQUENCE [LARGE SCALE GENOMIC DNA]</scope>
    <source>
        <strain evidence="2 3">103A-SOEBACH</strain>
    </source>
</reference>
<evidence type="ECO:0000259" key="1">
    <source>
        <dbReference type="Pfam" id="PF00535"/>
    </source>
</evidence>
<evidence type="ECO:0000313" key="3">
    <source>
        <dbReference type="Proteomes" id="UP000293583"/>
    </source>
</evidence>
<protein>
    <submittedName>
        <fullName evidence="2">Glycosyltransferase</fullName>
    </submittedName>
</protein>
<feature type="domain" description="Glycosyltransferase 2-like" evidence="1">
    <location>
        <begin position="6"/>
        <end position="113"/>
    </location>
</feature>
<dbReference type="PANTHER" id="PTHR22916:SF3">
    <property type="entry name" value="UDP-GLCNAC:BETAGAL BETA-1,3-N-ACETYLGLUCOSAMINYLTRANSFERASE-LIKE PROTEIN 1"/>
    <property type="match status" value="1"/>
</dbReference>
<keyword evidence="2" id="KW-0808">Transferase</keyword>
<dbReference type="Proteomes" id="UP000293583">
    <property type="component" value="Unassembled WGS sequence"/>
</dbReference>
<dbReference type="SUPFAM" id="SSF53448">
    <property type="entry name" value="Nucleotide-diphospho-sugar transferases"/>
    <property type="match status" value="1"/>
</dbReference>
<dbReference type="AlphaFoldDB" id="A0A4Q9BE98"/>
<accession>A0A4Q9BE98</accession>
<organism evidence="2 3">
    <name type="scientific">Aquirufa antheringensis</name>
    <dbReference type="NCBI Taxonomy" id="2516559"/>
    <lineage>
        <taxon>Bacteria</taxon>
        <taxon>Pseudomonadati</taxon>
        <taxon>Bacteroidota</taxon>
        <taxon>Cytophagia</taxon>
        <taxon>Cytophagales</taxon>
        <taxon>Flectobacillaceae</taxon>
        <taxon>Aquirufa</taxon>
    </lineage>
</organism>
<comment type="caution">
    <text evidence="2">The sequence shown here is derived from an EMBL/GenBank/DDBJ whole genome shotgun (WGS) entry which is preliminary data.</text>
</comment>
<dbReference type="GO" id="GO:0016758">
    <property type="term" value="F:hexosyltransferase activity"/>
    <property type="evidence" value="ECO:0007669"/>
    <property type="project" value="UniProtKB-ARBA"/>
</dbReference>
<dbReference type="InterPro" id="IPR029044">
    <property type="entry name" value="Nucleotide-diphossugar_trans"/>
</dbReference>